<accession>A0ABW8TPF1</accession>
<dbReference type="Pfam" id="PF11738">
    <property type="entry name" value="DUF3298"/>
    <property type="match status" value="1"/>
</dbReference>
<dbReference type="Gene3D" id="3.90.640.20">
    <property type="entry name" value="Heat-shock cognate protein, ATPase"/>
    <property type="match status" value="1"/>
</dbReference>
<proteinExistence type="predicted"/>
<gene>
    <name evidence="2" type="ORF">ACJDUH_04355</name>
</gene>
<name>A0ABW8TPF1_9CLOT</name>
<evidence type="ECO:0000259" key="1">
    <source>
        <dbReference type="Pfam" id="PF11738"/>
    </source>
</evidence>
<reference evidence="2 3" key="1">
    <citation type="submission" date="2024-11" db="EMBL/GenBank/DDBJ databases">
        <authorList>
            <person name="Heng Y.C."/>
            <person name="Lim A.C.H."/>
            <person name="Lee J.K.Y."/>
            <person name="Kittelmann S."/>
        </authorList>
    </citation>
    <scope>NUCLEOTIDE SEQUENCE [LARGE SCALE GENOMIC DNA]</scope>
    <source>
        <strain evidence="2 3">WILCCON 0202</strain>
    </source>
</reference>
<feature type="domain" description="DUF3298" evidence="1">
    <location>
        <begin position="118"/>
        <end position="190"/>
    </location>
</feature>
<protein>
    <submittedName>
        <fullName evidence="2">DUF3298 domain-containing protein</fullName>
    </submittedName>
</protein>
<evidence type="ECO:0000313" key="2">
    <source>
        <dbReference type="EMBL" id="MFL0267327.1"/>
    </source>
</evidence>
<comment type="caution">
    <text evidence="2">The sequence shown here is derived from an EMBL/GenBank/DDBJ whole genome shotgun (WGS) entry which is preliminary data.</text>
</comment>
<dbReference type="Proteomes" id="UP001623661">
    <property type="component" value="Unassembled WGS sequence"/>
</dbReference>
<keyword evidence="3" id="KW-1185">Reference proteome</keyword>
<dbReference type="InterPro" id="IPR037126">
    <property type="entry name" value="PdaC/RsiV-like_sf"/>
</dbReference>
<dbReference type="EMBL" id="JBJHZY010000001">
    <property type="protein sequence ID" value="MFL0267327.1"/>
    <property type="molecule type" value="Genomic_DNA"/>
</dbReference>
<dbReference type="InterPro" id="IPR021729">
    <property type="entry name" value="DUF3298"/>
</dbReference>
<sequence>MDIVKDNISAGLDEQILSPAEFKLKYPLIKELKNEVAEDAINDSIVSLEGSLFTEHALVKEKKDLTDVVSDYKVPLNEKGLISMLFELYIYENHAAHGMTYFGSITANLETGETYEFSDLFNQKVYYTRILSDIAIKKVKSMGVPLIAPYKGITENQKFYLTPDSLVLYYKIYEFTPYYFGNFEIKIPYNEILYVLGPLSPIKNLLP</sequence>
<evidence type="ECO:0000313" key="3">
    <source>
        <dbReference type="Proteomes" id="UP001623661"/>
    </source>
</evidence>
<organism evidence="2 3">
    <name type="scientific">Candidatus Clostridium radicumherbarum</name>
    <dbReference type="NCBI Taxonomy" id="3381662"/>
    <lineage>
        <taxon>Bacteria</taxon>
        <taxon>Bacillati</taxon>
        <taxon>Bacillota</taxon>
        <taxon>Clostridia</taxon>
        <taxon>Eubacteriales</taxon>
        <taxon>Clostridiaceae</taxon>
        <taxon>Clostridium</taxon>
    </lineage>
</organism>
<dbReference type="Gene3D" id="3.30.565.40">
    <property type="entry name" value="Fervidobacterium nodosum Rt17-B1 like"/>
    <property type="match status" value="1"/>
</dbReference>
<dbReference type="RefSeq" id="WP_406763933.1">
    <property type="nucleotide sequence ID" value="NZ_JBJHZY010000001.1"/>
</dbReference>